<reference evidence="9 10" key="1">
    <citation type="submission" date="2021-02" db="EMBL/GenBank/DDBJ databases">
        <title>Niveibacterium changnyeongensis HC41.</title>
        <authorList>
            <person name="Kang M."/>
        </authorList>
    </citation>
    <scope>NUCLEOTIDE SEQUENCE [LARGE SCALE GENOMIC DNA]</scope>
    <source>
        <strain evidence="9 10">HC41</strain>
    </source>
</reference>
<feature type="transmembrane region" description="Helical" evidence="6">
    <location>
        <begin position="16"/>
        <end position="37"/>
    </location>
</feature>
<dbReference type="CDD" id="cd18774">
    <property type="entry name" value="PDC2_HK_sensor"/>
    <property type="match status" value="1"/>
</dbReference>
<dbReference type="CDD" id="cd06225">
    <property type="entry name" value="HAMP"/>
    <property type="match status" value="1"/>
</dbReference>
<feature type="transmembrane region" description="Helical" evidence="6">
    <location>
        <begin position="349"/>
        <end position="370"/>
    </location>
</feature>
<dbReference type="InterPro" id="IPR003660">
    <property type="entry name" value="HAMP_dom"/>
</dbReference>
<evidence type="ECO:0000313" key="9">
    <source>
        <dbReference type="EMBL" id="QSI75990.1"/>
    </source>
</evidence>
<dbReference type="InterPro" id="IPR000160">
    <property type="entry name" value="GGDEF_dom"/>
</dbReference>
<dbReference type="SUPFAM" id="SSF55073">
    <property type="entry name" value="Nucleotide cyclase"/>
    <property type="match status" value="1"/>
</dbReference>
<protein>
    <submittedName>
        <fullName evidence="9">Diguanylate cyclase</fullName>
    </submittedName>
</protein>
<gene>
    <name evidence="9" type="ORF">JY500_16110</name>
</gene>
<evidence type="ECO:0000313" key="10">
    <source>
        <dbReference type="Proteomes" id="UP000663570"/>
    </source>
</evidence>
<dbReference type="PROSITE" id="PS50887">
    <property type="entry name" value="GGDEF"/>
    <property type="match status" value="1"/>
</dbReference>
<dbReference type="SMART" id="SM00304">
    <property type="entry name" value="HAMP"/>
    <property type="match status" value="1"/>
</dbReference>
<evidence type="ECO:0000256" key="2">
    <source>
        <dbReference type="ARBA" id="ARBA00022475"/>
    </source>
</evidence>
<dbReference type="SMART" id="SM00267">
    <property type="entry name" value="GGDEF"/>
    <property type="match status" value="1"/>
</dbReference>
<dbReference type="PANTHER" id="PTHR46663:SF2">
    <property type="entry name" value="GGDEF DOMAIN-CONTAINING PROTEIN"/>
    <property type="match status" value="1"/>
</dbReference>
<keyword evidence="3 6" id="KW-0812">Transmembrane</keyword>
<feature type="domain" description="HAMP" evidence="7">
    <location>
        <begin position="368"/>
        <end position="420"/>
    </location>
</feature>
<dbReference type="CDD" id="cd01949">
    <property type="entry name" value="GGDEF"/>
    <property type="match status" value="1"/>
</dbReference>
<feature type="domain" description="GGDEF" evidence="8">
    <location>
        <begin position="447"/>
        <end position="586"/>
    </location>
</feature>
<keyword evidence="2" id="KW-1003">Cell membrane</keyword>
<dbReference type="Proteomes" id="UP000663570">
    <property type="component" value="Chromosome"/>
</dbReference>
<dbReference type="InterPro" id="IPR029787">
    <property type="entry name" value="Nucleotide_cyclase"/>
</dbReference>
<dbReference type="InterPro" id="IPR052163">
    <property type="entry name" value="DGC-Regulatory_Protein"/>
</dbReference>
<organism evidence="9 10">
    <name type="scientific">Niveibacterium microcysteis</name>
    <dbReference type="NCBI Taxonomy" id="2811415"/>
    <lineage>
        <taxon>Bacteria</taxon>
        <taxon>Pseudomonadati</taxon>
        <taxon>Pseudomonadota</taxon>
        <taxon>Betaproteobacteria</taxon>
        <taxon>Rhodocyclales</taxon>
        <taxon>Rhodocyclaceae</taxon>
        <taxon>Niveibacterium</taxon>
    </lineage>
</organism>
<evidence type="ECO:0000256" key="3">
    <source>
        <dbReference type="ARBA" id="ARBA00022692"/>
    </source>
</evidence>
<dbReference type="Gene3D" id="6.10.340.10">
    <property type="match status" value="1"/>
</dbReference>
<dbReference type="Pfam" id="PF02743">
    <property type="entry name" value="dCache_1"/>
    <property type="match status" value="1"/>
</dbReference>
<evidence type="ECO:0000256" key="1">
    <source>
        <dbReference type="ARBA" id="ARBA00004651"/>
    </source>
</evidence>
<evidence type="ECO:0000256" key="4">
    <source>
        <dbReference type="ARBA" id="ARBA00022989"/>
    </source>
</evidence>
<dbReference type="InterPro" id="IPR029151">
    <property type="entry name" value="Sensor-like_sf"/>
</dbReference>
<proteinExistence type="predicted"/>
<comment type="subcellular location">
    <subcellularLocation>
        <location evidence="1">Cell membrane</location>
        <topology evidence="1">Multi-pass membrane protein</topology>
    </subcellularLocation>
</comment>
<name>A0ABX7M2K9_9RHOO</name>
<dbReference type="Pfam" id="PF00990">
    <property type="entry name" value="GGDEF"/>
    <property type="match status" value="1"/>
</dbReference>
<dbReference type="NCBIfam" id="TIGR00254">
    <property type="entry name" value="GGDEF"/>
    <property type="match status" value="1"/>
</dbReference>
<sequence>MSQPARSALSLRQVLIVPYVALVLLLAIVIGALSYVAGSRAVATVSDHLLIETVGRIGQAVDRHVVGSGAVLEAVFPNGMPAPASIGSDLANLRTRLWIATSLHIDPNNYAYYGNRAGQFIGLWRNSLDDGELRLKLKGDEPRTFFNFQGINGELHEASRETKVYDPRVRPWYKAGESAKLHTWTAVYIDYRHGGLVATRARRVLNAAGEFEGVVATDISLKGLNDFVSTLALSKNGIAFIVEPNGDLIASSASANIARQPDGSNKRLAAADSGHPLLAATYSEVRDTLASLKQAQLPQTRTFTGPGGQTIHAAFDRVKDDAGLEWITVVAVPASDFMQGVTANVVRTGLVGGIAALLAVVLGLRILGWVTGDLRRLSKSARAIGDGDLESPVDVHRNDEIGQLARTFETMQERLRTDRLTGLANREAFMRRLDGRVGRHRRAADIGPFAVLFVDLNHFKQVNDRLGHDAGDKVLTEIAERLREAVRASDFVARYAGDEFVVLLDRVESREQAERVRAHIEHVLAQPLRSVDPTPLGEQALGGAVGMAIFPDDGDEAESLMRFADHEMYTRKFGARGETPWADYHATPR</sequence>
<dbReference type="PANTHER" id="PTHR46663">
    <property type="entry name" value="DIGUANYLATE CYCLASE DGCT-RELATED"/>
    <property type="match status" value="1"/>
</dbReference>
<accession>A0ABX7M2K9</accession>
<dbReference type="Gene3D" id="3.30.450.20">
    <property type="entry name" value="PAS domain"/>
    <property type="match status" value="1"/>
</dbReference>
<evidence type="ECO:0000256" key="5">
    <source>
        <dbReference type="ARBA" id="ARBA00023136"/>
    </source>
</evidence>
<evidence type="ECO:0000259" key="8">
    <source>
        <dbReference type="PROSITE" id="PS50887"/>
    </source>
</evidence>
<dbReference type="PROSITE" id="PS50885">
    <property type="entry name" value="HAMP"/>
    <property type="match status" value="1"/>
</dbReference>
<dbReference type="EMBL" id="CP071060">
    <property type="protein sequence ID" value="QSI75990.1"/>
    <property type="molecule type" value="Genomic_DNA"/>
</dbReference>
<dbReference type="Gene3D" id="3.30.70.270">
    <property type="match status" value="1"/>
</dbReference>
<evidence type="ECO:0000259" key="7">
    <source>
        <dbReference type="PROSITE" id="PS50885"/>
    </source>
</evidence>
<dbReference type="InterPro" id="IPR043128">
    <property type="entry name" value="Rev_trsase/Diguanyl_cyclase"/>
</dbReference>
<keyword evidence="4 6" id="KW-1133">Transmembrane helix</keyword>
<dbReference type="SUPFAM" id="SSF103190">
    <property type="entry name" value="Sensory domain-like"/>
    <property type="match status" value="1"/>
</dbReference>
<keyword evidence="10" id="KW-1185">Reference proteome</keyword>
<keyword evidence="5 6" id="KW-0472">Membrane</keyword>
<dbReference type="RefSeq" id="WP_172197144.1">
    <property type="nucleotide sequence ID" value="NZ_CP071060.1"/>
</dbReference>
<dbReference type="SUPFAM" id="SSF158472">
    <property type="entry name" value="HAMP domain-like"/>
    <property type="match status" value="1"/>
</dbReference>
<evidence type="ECO:0000256" key="6">
    <source>
        <dbReference type="SAM" id="Phobius"/>
    </source>
</evidence>
<dbReference type="InterPro" id="IPR033479">
    <property type="entry name" value="dCache_1"/>
</dbReference>